<dbReference type="PANTHER" id="PTHR35179:SF2">
    <property type="entry name" value="START DOMAIN-CONTAINING PROTEIN"/>
    <property type="match status" value="1"/>
</dbReference>
<dbReference type="STRING" id="1149755.A0A2J6SBD1"/>
<dbReference type="OrthoDB" id="5393654at2759"/>
<protein>
    <recommendedName>
        <fullName evidence="4">Geranylgeranyl pyrophosphate synthetase</fullName>
    </recommendedName>
</protein>
<dbReference type="AlphaFoldDB" id="A0A2J6SBD1"/>
<dbReference type="Proteomes" id="UP000235786">
    <property type="component" value="Unassembled WGS sequence"/>
</dbReference>
<keyword evidence="3" id="KW-1185">Reference proteome</keyword>
<evidence type="ECO:0000256" key="1">
    <source>
        <dbReference type="SAM" id="MobiDB-lite"/>
    </source>
</evidence>
<evidence type="ECO:0008006" key="4">
    <source>
        <dbReference type="Google" id="ProtNLM"/>
    </source>
</evidence>
<evidence type="ECO:0000313" key="3">
    <source>
        <dbReference type="Proteomes" id="UP000235786"/>
    </source>
</evidence>
<evidence type="ECO:0000313" key="2">
    <source>
        <dbReference type="EMBL" id="PMD48078.1"/>
    </source>
</evidence>
<proteinExistence type="predicted"/>
<name>A0A2J6SBD1_HYAVF</name>
<gene>
    <name evidence="2" type="ORF">L207DRAFT_414529</name>
</gene>
<sequence>MRGSSWRGRDNRGQIENTAPTEPFGATIDSINIKTLLVEEDSPTIRDVEYVASYNWLDGKSPIILVPGSPPAWTPPVGEMKLNPDSGDVFRDINAARYSSFPMEPTFRALKIMQAEFDMQSVDVVGCGSTLGNLLRFAGSSSLSKPFRFDVDVVGDAVLFIRKEKSPTELIQGLQGYGHTFPEAYTTWDSEVKNSCSHQRVVQYDFGGLNFLVRSETDGYVRDPEMHKVHSLKTQLGDVQDLDAALGTVALGQSIVKTGRKLQVNVQGTKVPQSQIFDMKTRRSNAPFDMEEILPRIWLNQTPKFLIAYHNFGVFHNPKVEDVRDKVLEWERSNSARLSRFHAVVRRIVDVVRDSEDQQCEVSWDGQGPLLITKQIGPVRRALPSEVAKSFTS</sequence>
<dbReference type="PANTHER" id="PTHR35179">
    <property type="entry name" value="PROTEIN CBG02620"/>
    <property type="match status" value="1"/>
</dbReference>
<reference evidence="2 3" key="1">
    <citation type="submission" date="2016-04" db="EMBL/GenBank/DDBJ databases">
        <title>A degradative enzymes factory behind the ericoid mycorrhizal symbiosis.</title>
        <authorList>
            <consortium name="DOE Joint Genome Institute"/>
            <person name="Martino E."/>
            <person name="Morin E."/>
            <person name="Grelet G."/>
            <person name="Kuo A."/>
            <person name="Kohler A."/>
            <person name="Daghino S."/>
            <person name="Barry K."/>
            <person name="Choi C."/>
            <person name="Cichocki N."/>
            <person name="Clum A."/>
            <person name="Copeland A."/>
            <person name="Hainaut M."/>
            <person name="Haridas S."/>
            <person name="Labutti K."/>
            <person name="Lindquist E."/>
            <person name="Lipzen A."/>
            <person name="Khouja H.-R."/>
            <person name="Murat C."/>
            <person name="Ohm R."/>
            <person name="Olson A."/>
            <person name="Spatafora J."/>
            <person name="Veneault-Fourrey C."/>
            <person name="Henrissat B."/>
            <person name="Grigoriev I."/>
            <person name="Martin F."/>
            <person name="Perotto S."/>
        </authorList>
    </citation>
    <scope>NUCLEOTIDE SEQUENCE [LARGE SCALE GENOMIC DNA]</scope>
    <source>
        <strain evidence="2 3">F</strain>
    </source>
</reference>
<feature type="region of interest" description="Disordered" evidence="1">
    <location>
        <begin position="1"/>
        <end position="23"/>
    </location>
</feature>
<organism evidence="2 3">
    <name type="scientific">Hyaloscypha variabilis (strain UAMH 11265 / GT02V1 / F)</name>
    <name type="common">Meliniomyces variabilis</name>
    <dbReference type="NCBI Taxonomy" id="1149755"/>
    <lineage>
        <taxon>Eukaryota</taxon>
        <taxon>Fungi</taxon>
        <taxon>Dikarya</taxon>
        <taxon>Ascomycota</taxon>
        <taxon>Pezizomycotina</taxon>
        <taxon>Leotiomycetes</taxon>
        <taxon>Helotiales</taxon>
        <taxon>Hyaloscyphaceae</taxon>
        <taxon>Hyaloscypha</taxon>
        <taxon>Hyaloscypha variabilis</taxon>
    </lineage>
</organism>
<dbReference type="EMBL" id="KZ613937">
    <property type="protein sequence ID" value="PMD48078.1"/>
    <property type="molecule type" value="Genomic_DNA"/>
</dbReference>
<accession>A0A2J6SBD1</accession>